<protein>
    <submittedName>
        <fullName evidence="3">Uncharacterized protein</fullName>
    </submittedName>
</protein>
<keyword evidence="1" id="KW-0175">Coiled coil</keyword>
<reference evidence="3" key="1">
    <citation type="journal article" date="2020" name="Stud. Mycol.">
        <title>101 Dothideomycetes genomes: a test case for predicting lifestyles and emergence of pathogens.</title>
        <authorList>
            <person name="Haridas S."/>
            <person name="Albert R."/>
            <person name="Binder M."/>
            <person name="Bloem J."/>
            <person name="Labutti K."/>
            <person name="Salamov A."/>
            <person name="Andreopoulos B."/>
            <person name="Baker S."/>
            <person name="Barry K."/>
            <person name="Bills G."/>
            <person name="Bluhm B."/>
            <person name="Cannon C."/>
            <person name="Castanera R."/>
            <person name="Culley D."/>
            <person name="Daum C."/>
            <person name="Ezra D."/>
            <person name="Gonzalez J."/>
            <person name="Henrissat B."/>
            <person name="Kuo A."/>
            <person name="Liang C."/>
            <person name="Lipzen A."/>
            <person name="Lutzoni F."/>
            <person name="Magnuson J."/>
            <person name="Mondo S."/>
            <person name="Nolan M."/>
            <person name="Ohm R."/>
            <person name="Pangilinan J."/>
            <person name="Park H.-J."/>
            <person name="Ramirez L."/>
            <person name="Alfaro M."/>
            <person name="Sun H."/>
            <person name="Tritt A."/>
            <person name="Yoshinaga Y."/>
            <person name="Zwiers L.-H."/>
            <person name="Turgeon B."/>
            <person name="Goodwin S."/>
            <person name="Spatafora J."/>
            <person name="Crous P."/>
            <person name="Grigoriev I."/>
        </authorList>
    </citation>
    <scope>NUCLEOTIDE SEQUENCE</scope>
    <source>
        <strain evidence="3">CBS 121167</strain>
    </source>
</reference>
<dbReference type="Proteomes" id="UP000799438">
    <property type="component" value="Unassembled WGS sequence"/>
</dbReference>
<proteinExistence type="predicted"/>
<keyword evidence="4" id="KW-1185">Reference proteome</keyword>
<feature type="compositionally biased region" description="Low complexity" evidence="2">
    <location>
        <begin position="34"/>
        <end position="53"/>
    </location>
</feature>
<evidence type="ECO:0000313" key="3">
    <source>
        <dbReference type="EMBL" id="KAF2142507.1"/>
    </source>
</evidence>
<dbReference type="AlphaFoldDB" id="A0A6A6BI30"/>
<organism evidence="3 4">
    <name type="scientific">Aplosporella prunicola CBS 121167</name>
    <dbReference type="NCBI Taxonomy" id="1176127"/>
    <lineage>
        <taxon>Eukaryota</taxon>
        <taxon>Fungi</taxon>
        <taxon>Dikarya</taxon>
        <taxon>Ascomycota</taxon>
        <taxon>Pezizomycotina</taxon>
        <taxon>Dothideomycetes</taxon>
        <taxon>Dothideomycetes incertae sedis</taxon>
        <taxon>Botryosphaeriales</taxon>
        <taxon>Aplosporellaceae</taxon>
        <taxon>Aplosporella</taxon>
    </lineage>
</organism>
<evidence type="ECO:0000313" key="4">
    <source>
        <dbReference type="Proteomes" id="UP000799438"/>
    </source>
</evidence>
<sequence length="292" mass="32464">MAPNIPSRAPKRAPAQKAKTVISTSTMFKKTARSFRTSQPTSSTTSTFSGKSRSLQKHASKPRSTLTSKSTARVQKELEHPLSTAFNEASRNYQTTVVSEANAALDSTLQSLLTRLDEPTPQGLEKDEEDSNRLPTTAELQSSHNRLIKDLTLPIEYELLTYPDPVTGHSEKSLGELMKGFSIDIKRAEKKEQELMKEWRSIQGEIKDLSIEIMGPAATEALIKGNTTKTVPEELMPSMGLDTKKIDGFLKELGAIKELGFKVEAERKKLDSEDNTEKFIAELRQRLKSQGL</sequence>
<gene>
    <name evidence="3" type="ORF">K452DRAFT_332256</name>
</gene>
<accession>A0A6A6BI30</accession>
<feature type="coiled-coil region" evidence="1">
    <location>
        <begin position="178"/>
        <end position="205"/>
    </location>
</feature>
<dbReference type="EMBL" id="ML995484">
    <property type="protein sequence ID" value="KAF2142507.1"/>
    <property type="molecule type" value="Genomic_DNA"/>
</dbReference>
<name>A0A6A6BI30_9PEZI</name>
<feature type="compositionally biased region" description="Polar residues" evidence="2">
    <location>
        <begin position="62"/>
        <end position="73"/>
    </location>
</feature>
<feature type="region of interest" description="Disordered" evidence="2">
    <location>
        <begin position="1"/>
        <end position="76"/>
    </location>
</feature>
<dbReference type="GeneID" id="54302645"/>
<evidence type="ECO:0000256" key="2">
    <source>
        <dbReference type="SAM" id="MobiDB-lite"/>
    </source>
</evidence>
<feature type="region of interest" description="Disordered" evidence="2">
    <location>
        <begin position="119"/>
        <end position="141"/>
    </location>
</feature>
<evidence type="ECO:0000256" key="1">
    <source>
        <dbReference type="SAM" id="Coils"/>
    </source>
</evidence>
<dbReference type="RefSeq" id="XP_033398219.1">
    <property type="nucleotide sequence ID" value="XM_033545149.1"/>
</dbReference>